<dbReference type="RefSeq" id="XP_001320451.1">
    <property type="nucleotide sequence ID" value="XM_001320416.1"/>
</dbReference>
<dbReference type="InterPro" id="IPR000719">
    <property type="entry name" value="Prot_kinase_dom"/>
</dbReference>
<dbReference type="VEuPathDB" id="TrichDB:TVAGG3_0539510"/>
<dbReference type="EMBL" id="DS113383">
    <property type="protein sequence ID" value="EAY08228.1"/>
    <property type="molecule type" value="Genomic_DNA"/>
</dbReference>
<gene>
    <name evidence="3" type="ORF">TVAG_308340</name>
</gene>
<dbReference type="SMR" id="A2EGN3"/>
<keyword evidence="4" id="KW-1185">Reference proteome</keyword>
<dbReference type="InterPro" id="IPR011990">
    <property type="entry name" value="TPR-like_helical_dom_sf"/>
</dbReference>
<feature type="domain" description="Protein kinase" evidence="2">
    <location>
        <begin position="1"/>
        <end position="267"/>
    </location>
</feature>
<dbReference type="PANTHER" id="PTHR11102">
    <property type="entry name" value="SEL-1-LIKE PROTEIN"/>
    <property type="match status" value="1"/>
</dbReference>
<dbReference type="SMART" id="SM00671">
    <property type="entry name" value="SEL1"/>
    <property type="match status" value="10"/>
</dbReference>
<accession>A2EGN3</accession>
<dbReference type="InterPro" id="IPR006597">
    <property type="entry name" value="Sel1-like"/>
</dbReference>
<dbReference type="SUPFAM" id="SSF81901">
    <property type="entry name" value="HCP-like"/>
    <property type="match status" value="4"/>
</dbReference>
<evidence type="ECO:0000256" key="1">
    <source>
        <dbReference type="ARBA" id="ARBA00038101"/>
    </source>
</evidence>
<dbReference type="OrthoDB" id="272077at2759"/>
<dbReference type="InterPro" id="IPR011009">
    <property type="entry name" value="Kinase-like_dom_sf"/>
</dbReference>
<evidence type="ECO:0000313" key="4">
    <source>
        <dbReference type="Proteomes" id="UP000001542"/>
    </source>
</evidence>
<dbReference type="PROSITE" id="PS50011">
    <property type="entry name" value="PROTEIN_KINASE_DOM"/>
    <property type="match status" value="1"/>
</dbReference>
<dbReference type="Pfam" id="PF07714">
    <property type="entry name" value="PK_Tyr_Ser-Thr"/>
    <property type="match status" value="1"/>
</dbReference>
<proteinExistence type="inferred from homology"/>
<dbReference type="GO" id="GO:0005524">
    <property type="term" value="F:ATP binding"/>
    <property type="evidence" value="ECO:0007669"/>
    <property type="project" value="InterPro"/>
</dbReference>
<comment type="similarity">
    <text evidence="1">Belongs to the sel-1 family.</text>
</comment>
<dbReference type="STRING" id="5722.A2EGN3"/>
<dbReference type="VEuPathDB" id="TrichDB:TVAG_308340"/>
<dbReference type="InterPro" id="IPR001245">
    <property type="entry name" value="Ser-Thr/Tyr_kinase_cat_dom"/>
</dbReference>
<reference evidence="3" key="2">
    <citation type="journal article" date="2007" name="Science">
        <title>Draft genome sequence of the sexually transmitted pathogen Trichomonas vaginalis.</title>
        <authorList>
            <person name="Carlton J.M."/>
            <person name="Hirt R.P."/>
            <person name="Silva J.C."/>
            <person name="Delcher A.L."/>
            <person name="Schatz M."/>
            <person name="Zhao Q."/>
            <person name="Wortman J.R."/>
            <person name="Bidwell S.L."/>
            <person name="Alsmark U.C.M."/>
            <person name="Besteiro S."/>
            <person name="Sicheritz-Ponten T."/>
            <person name="Noel C.J."/>
            <person name="Dacks J.B."/>
            <person name="Foster P.G."/>
            <person name="Simillion C."/>
            <person name="Van de Peer Y."/>
            <person name="Miranda-Saavedra D."/>
            <person name="Barton G.J."/>
            <person name="Westrop G.D."/>
            <person name="Mueller S."/>
            <person name="Dessi D."/>
            <person name="Fiori P.L."/>
            <person name="Ren Q."/>
            <person name="Paulsen I."/>
            <person name="Zhang H."/>
            <person name="Bastida-Corcuera F.D."/>
            <person name="Simoes-Barbosa A."/>
            <person name="Brown M.T."/>
            <person name="Hayes R.D."/>
            <person name="Mukherjee M."/>
            <person name="Okumura C.Y."/>
            <person name="Schneider R."/>
            <person name="Smith A.J."/>
            <person name="Vanacova S."/>
            <person name="Villalvazo M."/>
            <person name="Haas B.J."/>
            <person name="Pertea M."/>
            <person name="Feldblyum T.V."/>
            <person name="Utterback T.R."/>
            <person name="Shu C.L."/>
            <person name="Osoegawa K."/>
            <person name="de Jong P.J."/>
            <person name="Hrdy I."/>
            <person name="Horvathova L."/>
            <person name="Zubacova Z."/>
            <person name="Dolezal P."/>
            <person name="Malik S.B."/>
            <person name="Logsdon J.M. Jr."/>
            <person name="Henze K."/>
            <person name="Gupta A."/>
            <person name="Wang C.C."/>
            <person name="Dunne R.L."/>
            <person name="Upcroft J.A."/>
            <person name="Upcroft P."/>
            <person name="White O."/>
            <person name="Salzberg S.L."/>
            <person name="Tang P."/>
            <person name="Chiu C.-H."/>
            <person name="Lee Y.-S."/>
            <person name="Embley T.M."/>
            <person name="Coombs G.H."/>
            <person name="Mottram J.C."/>
            <person name="Tachezy J."/>
            <person name="Fraser-Liggett C.M."/>
            <person name="Johnson P.J."/>
        </authorList>
    </citation>
    <scope>NUCLEOTIDE SEQUENCE [LARGE SCALE GENOMIC DNA]</scope>
    <source>
        <strain evidence="3">G3</strain>
    </source>
</reference>
<dbReference type="AlphaFoldDB" id="A2EGN3"/>
<dbReference type="Gene3D" id="1.10.510.10">
    <property type="entry name" value="Transferase(Phosphotransferase) domain 1"/>
    <property type="match status" value="1"/>
</dbReference>
<organism evidence="3 4">
    <name type="scientific">Trichomonas vaginalis (strain ATCC PRA-98 / G3)</name>
    <dbReference type="NCBI Taxonomy" id="412133"/>
    <lineage>
        <taxon>Eukaryota</taxon>
        <taxon>Metamonada</taxon>
        <taxon>Parabasalia</taxon>
        <taxon>Trichomonadida</taxon>
        <taxon>Trichomonadidae</taxon>
        <taxon>Trichomonas</taxon>
    </lineage>
</organism>
<name>A2EGN3_TRIV3</name>
<evidence type="ECO:0000313" key="3">
    <source>
        <dbReference type="EMBL" id="EAY08228.1"/>
    </source>
</evidence>
<protein>
    <recommendedName>
        <fullName evidence="2">Protein kinase domain-containing protein</fullName>
    </recommendedName>
</protein>
<dbReference type="KEGG" id="tva:4766126"/>
<dbReference type="SUPFAM" id="SSF56112">
    <property type="entry name" value="Protein kinase-like (PK-like)"/>
    <property type="match status" value="1"/>
</dbReference>
<dbReference type="PANTHER" id="PTHR11102:SF160">
    <property type="entry name" value="ERAD-ASSOCIATED E3 UBIQUITIN-PROTEIN LIGASE COMPONENT HRD3"/>
    <property type="match status" value="1"/>
</dbReference>
<dbReference type="Pfam" id="PF08238">
    <property type="entry name" value="Sel1"/>
    <property type="match status" value="10"/>
</dbReference>
<dbReference type="Gene3D" id="1.25.40.10">
    <property type="entry name" value="Tetratricopeptide repeat domain"/>
    <property type="match status" value="4"/>
</dbReference>
<dbReference type="InterPro" id="IPR050767">
    <property type="entry name" value="Sel1_AlgK"/>
</dbReference>
<dbReference type="InParanoid" id="A2EGN3"/>
<dbReference type="Proteomes" id="UP000001542">
    <property type="component" value="Unassembled WGS sequence"/>
</dbReference>
<sequence length="793" mass="88194">MSANTVFVTDLTFSEADIAKANTPINEEKQCVFPAKNSESGERYFVTFIKDGLPENTKIWAYLTSLMNIDFISLLPIVGFSHPETSNFTYPAIFQKNQGFPTLLDILQKGEVKFTPEQKRSIAVSTASAIRFLHNSKIVHNNLYLDNVLVTPEGTSFVSGYGIPYSQNTVTTIRPEFWNPPEQAPSNEGDIFDLGLIFKAIFTEKVPTDISIPEDAPEALKAILEGCFTEIKGNRITEDSLITALFSENEIFGPKDYANRDKLTPFAAKQININVYAVPSKVRFFQLCKFAESGNAAAMNKVGLQFEKGIDCDRDDAQSLNFFNMAADKGSIEALCNLGRIYFEGNNRFAPQSIPNAISFYDCAGAHGEMNRDNKEMVEKAGNALLRAAEIMNTNAALDDINDSAIQFYERAASLGNTEAALKVGRFLFKHINDMAQRQRTGDFLRRAAEAGSAPAQNEYARYLEKILKDEDDALRFYMLAADQGHELALFNAGRILMKKKGDTDAISRGIEYMRLAAEKNNSLAMLKLGQLLLSGKLVERNAEEGFQLIKSSVELKNALALNDLGECYLYGNGCQQNITEARRYFEQAANCRIPRGCTNYGHMLIQEGPMRYKEAFAVYRLAAEMNDPIGMICCGQLLESGFGGAEEPRYAQASSYYQRAAALGNSYAYSNLGRMYQNGKGVTQDSKLAVKMFRRAIELGNTNAMFNLGAMYENGAGVPQSQADANKYYFMAAEQGNPQALYKCATILEKTEETADRIRAAKMRRFAEIKMRLFSLLPDNISIEEAMGPFTE</sequence>
<reference evidence="3" key="1">
    <citation type="submission" date="2006-10" db="EMBL/GenBank/DDBJ databases">
        <authorList>
            <person name="Amadeo P."/>
            <person name="Zhao Q."/>
            <person name="Wortman J."/>
            <person name="Fraser-Liggett C."/>
            <person name="Carlton J."/>
        </authorList>
    </citation>
    <scope>NUCLEOTIDE SEQUENCE</scope>
    <source>
        <strain evidence="3">G3</strain>
    </source>
</reference>
<dbReference type="eggNOG" id="KOG1550">
    <property type="taxonomic scope" value="Eukaryota"/>
</dbReference>
<dbReference type="GO" id="GO:0004672">
    <property type="term" value="F:protein kinase activity"/>
    <property type="evidence" value="ECO:0007669"/>
    <property type="project" value="InterPro"/>
</dbReference>
<evidence type="ECO:0000259" key="2">
    <source>
        <dbReference type="PROSITE" id="PS50011"/>
    </source>
</evidence>